<gene>
    <name evidence="11" type="ORF">CAP_8094</name>
</gene>
<dbReference type="GO" id="GO:0006654">
    <property type="term" value="P:phosphatidic acid biosynthetic process"/>
    <property type="evidence" value="ECO:0007669"/>
    <property type="project" value="TreeGrafter"/>
</dbReference>
<comment type="caution">
    <text evidence="11">The sequence shown here is derived from an EMBL/GenBank/DDBJ whole genome shotgun (WGS) entry which is preliminary data.</text>
</comment>
<dbReference type="EC" id="2.3.1.51" evidence="5 9"/>
<keyword evidence="9" id="KW-0443">Lipid metabolism</keyword>
<keyword evidence="9" id="KW-1208">Phospholipid metabolism</keyword>
<feature type="domain" description="Phospholipid/glycerol acyltransferase" evidence="10">
    <location>
        <begin position="67"/>
        <end position="181"/>
    </location>
</feature>
<keyword evidence="9" id="KW-0444">Lipid biosynthesis</keyword>
<dbReference type="GO" id="GO:0016020">
    <property type="term" value="C:membrane"/>
    <property type="evidence" value="ECO:0007669"/>
    <property type="project" value="InterPro"/>
</dbReference>
<dbReference type="UniPathway" id="UPA00557">
    <property type="reaction ID" value="UER00613"/>
</dbReference>
<comment type="pathway">
    <text evidence="2">Phospholipid metabolism; CDP-diacylglycerol biosynthesis; CDP-diacylglycerol from sn-glycerol 3-phosphate: step 2/3.</text>
</comment>
<evidence type="ECO:0000256" key="2">
    <source>
        <dbReference type="ARBA" id="ARBA00004728"/>
    </source>
</evidence>
<comment type="catalytic activity">
    <reaction evidence="1 9">
        <text>a 1-acyl-sn-glycero-3-phosphate + an acyl-CoA = a 1,2-diacyl-sn-glycero-3-phosphate + CoA</text>
        <dbReference type="Rhea" id="RHEA:19709"/>
        <dbReference type="ChEBI" id="CHEBI:57287"/>
        <dbReference type="ChEBI" id="CHEBI:57970"/>
        <dbReference type="ChEBI" id="CHEBI:58342"/>
        <dbReference type="ChEBI" id="CHEBI:58608"/>
        <dbReference type="EC" id="2.3.1.51"/>
    </reaction>
</comment>
<reference evidence="11 12" key="1">
    <citation type="submission" date="2013-05" db="EMBL/GenBank/DDBJ databases">
        <title>Genome assembly of Chondromyces apiculatus DSM 436.</title>
        <authorList>
            <person name="Sharma G."/>
            <person name="Khatri I."/>
            <person name="Kaur C."/>
            <person name="Mayilraj S."/>
            <person name="Subramanian S."/>
        </authorList>
    </citation>
    <scope>NUCLEOTIDE SEQUENCE [LARGE SCALE GENOMIC DNA]</scope>
    <source>
        <strain evidence="11 12">DSM 436</strain>
    </source>
</reference>
<evidence type="ECO:0000256" key="8">
    <source>
        <dbReference type="ARBA" id="ARBA00023315"/>
    </source>
</evidence>
<dbReference type="STRING" id="1192034.CAP_8094"/>
<dbReference type="NCBIfam" id="TIGR00530">
    <property type="entry name" value="AGP_acyltrn"/>
    <property type="match status" value="1"/>
</dbReference>
<dbReference type="EMBL" id="ASRX01000079">
    <property type="protein sequence ID" value="EYF01533.1"/>
    <property type="molecule type" value="Genomic_DNA"/>
</dbReference>
<dbReference type="GO" id="GO:0003841">
    <property type="term" value="F:1-acylglycerol-3-phosphate O-acyltransferase activity"/>
    <property type="evidence" value="ECO:0007669"/>
    <property type="project" value="UniProtKB-UniRule"/>
</dbReference>
<organism evidence="11 12">
    <name type="scientific">Chondromyces apiculatus DSM 436</name>
    <dbReference type="NCBI Taxonomy" id="1192034"/>
    <lineage>
        <taxon>Bacteria</taxon>
        <taxon>Pseudomonadati</taxon>
        <taxon>Myxococcota</taxon>
        <taxon>Polyangia</taxon>
        <taxon>Polyangiales</taxon>
        <taxon>Polyangiaceae</taxon>
        <taxon>Chondromyces</taxon>
    </lineage>
</organism>
<dbReference type="OrthoDB" id="9809618at2"/>
<proteinExistence type="inferred from homology"/>
<evidence type="ECO:0000256" key="3">
    <source>
        <dbReference type="ARBA" id="ARBA00005189"/>
    </source>
</evidence>
<dbReference type="SUPFAM" id="SSF69593">
    <property type="entry name" value="Glycerol-3-phosphate (1)-acyltransferase"/>
    <property type="match status" value="1"/>
</dbReference>
<dbReference type="PANTHER" id="PTHR10434">
    <property type="entry name" value="1-ACYL-SN-GLYCEROL-3-PHOSPHATE ACYLTRANSFERASE"/>
    <property type="match status" value="1"/>
</dbReference>
<evidence type="ECO:0000259" key="10">
    <source>
        <dbReference type="SMART" id="SM00563"/>
    </source>
</evidence>
<accession>A0A017SX85</accession>
<dbReference type="CDD" id="cd07989">
    <property type="entry name" value="LPLAT_AGPAT-like"/>
    <property type="match status" value="1"/>
</dbReference>
<comment type="domain">
    <text evidence="9">The HXXXXD motif is essential for acyltransferase activity and may constitute the binding site for the phosphate moiety of the glycerol-3-phosphate.</text>
</comment>
<name>A0A017SX85_9BACT</name>
<dbReference type="AlphaFoldDB" id="A0A017SX85"/>
<evidence type="ECO:0000313" key="12">
    <source>
        <dbReference type="Proteomes" id="UP000019678"/>
    </source>
</evidence>
<dbReference type="PANTHER" id="PTHR10434:SF66">
    <property type="entry name" value="PHOSPHOLIPID_GLYCEROL ACYLTRANSFERASE DOMAIN-CONTAINING PROTEIN"/>
    <property type="match status" value="1"/>
</dbReference>
<evidence type="ECO:0000256" key="9">
    <source>
        <dbReference type="RuleBase" id="RU361267"/>
    </source>
</evidence>
<keyword evidence="8 9" id="KW-0012">Acyltransferase</keyword>
<dbReference type="InterPro" id="IPR002123">
    <property type="entry name" value="Plipid/glycerol_acylTrfase"/>
</dbReference>
<keyword evidence="12" id="KW-1185">Reference proteome</keyword>
<comment type="pathway">
    <text evidence="3">Lipid metabolism.</text>
</comment>
<comment type="similarity">
    <text evidence="4 9">Belongs to the 1-acyl-sn-glycerol-3-phosphate acyltransferase family.</text>
</comment>
<dbReference type="RefSeq" id="WP_044249224.1">
    <property type="nucleotide sequence ID" value="NZ_ASRX01000079.1"/>
</dbReference>
<dbReference type="InterPro" id="IPR004552">
    <property type="entry name" value="AGP_acyltrans"/>
</dbReference>
<dbReference type="SMART" id="SM00563">
    <property type="entry name" value="PlsC"/>
    <property type="match status" value="1"/>
</dbReference>
<evidence type="ECO:0000313" key="11">
    <source>
        <dbReference type="EMBL" id="EYF01533.1"/>
    </source>
</evidence>
<dbReference type="Proteomes" id="UP000019678">
    <property type="component" value="Unassembled WGS sequence"/>
</dbReference>
<evidence type="ECO:0000256" key="6">
    <source>
        <dbReference type="ARBA" id="ARBA00016139"/>
    </source>
</evidence>
<dbReference type="Pfam" id="PF01553">
    <property type="entry name" value="Acyltransferase"/>
    <property type="match status" value="1"/>
</dbReference>
<sequence length="243" mass="26560">MGVRNTLLGLVDTARITVPTLVDASLGKLTPAQSDARLAWWSRKLFDDAEVDLEVRGREHGDHPGPLIVMSNHQSLYDIPALYCSVPGRLRMVAKQELFRVPLWGPAMLAAGFIRVDRSDRAQAVASLQASMAQLKEGTRIWIAPEGTRSRDGRLGSFKSGGFRMALDTGTPILPVAIDGTRHVLPAKGFVVHGRQRVVVTLMPPVDTTAYDLARRKELMHEVRAAIARALGQDPGEAPRSET</sequence>
<keyword evidence="9" id="KW-0594">Phospholipid biosynthesis</keyword>
<keyword evidence="7 9" id="KW-0808">Transferase</keyword>
<protein>
    <recommendedName>
        <fullName evidence="6 9">1-acyl-sn-glycerol-3-phosphate acyltransferase</fullName>
        <ecNumber evidence="5 9">2.3.1.51</ecNumber>
    </recommendedName>
</protein>
<dbReference type="eggNOG" id="COG0204">
    <property type="taxonomic scope" value="Bacteria"/>
</dbReference>
<evidence type="ECO:0000256" key="7">
    <source>
        <dbReference type="ARBA" id="ARBA00022679"/>
    </source>
</evidence>
<evidence type="ECO:0000256" key="5">
    <source>
        <dbReference type="ARBA" id="ARBA00013211"/>
    </source>
</evidence>
<dbReference type="GO" id="GO:0016024">
    <property type="term" value="P:CDP-diacylglycerol biosynthetic process"/>
    <property type="evidence" value="ECO:0007669"/>
    <property type="project" value="UniProtKB-UniPathway"/>
</dbReference>
<evidence type="ECO:0000256" key="4">
    <source>
        <dbReference type="ARBA" id="ARBA00008655"/>
    </source>
</evidence>
<evidence type="ECO:0000256" key="1">
    <source>
        <dbReference type="ARBA" id="ARBA00001141"/>
    </source>
</evidence>